<evidence type="ECO:0000256" key="1">
    <source>
        <dbReference type="ARBA" id="ARBA00004613"/>
    </source>
</evidence>
<evidence type="ECO:0000259" key="7">
    <source>
        <dbReference type="PROSITE" id="PS50871"/>
    </source>
</evidence>
<feature type="domain" description="C1q" evidence="7">
    <location>
        <begin position="135"/>
        <end position="269"/>
    </location>
</feature>
<evidence type="ECO:0000256" key="2">
    <source>
        <dbReference type="ARBA" id="ARBA00022525"/>
    </source>
</evidence>
<keyword evidence="4" id="KW-0175">Coiled coil</keyword>
<keyword evidence="2" id="KW-0964">Secreted</keyword>
<evidence type="ECO:0000256" key="6">
    <source>
        <dbReference type="SAM" id="SignalP"/>
    </source>
</evidence>
<feature type="compositionally biased region" description="Polar residues" evidence="5">
    <location>
        <begin position="90"/>
        <end position="105"/>
    </location>
</feature>
<evidence type="ECO:0000313" key="8">
    <source>
        <dbReference type="EMBL" id="KAL3882719.1"/>
    </source>
</evidence>
<dbReference type="PROSITE" id="PS50871">
    <property type="entry name" value="C1Q"/>
    <property type="match status" value="1"/>
</dbReference>
<dbReference type="Gene3D" id="2.60.120.40">
    <property type="match status" value="1"/>
</dbReference>
<evidence type="ECO:0000256" key="5">
    <source>
        <dbReference type="SAM" id="MobiDB-lite"/>
    </source>
</evidence>
<dbReference type="AlphaFoldDB" id="A0ABD3X8Z2"/>
<dbReference type="Pfam" id="PF00386">
    <property type="entry name" value="C1q"/>
    <property type="match status" value="1"/>
</dbReference>
<keyword evidence="3 6" id="KW-0732">Signal</keyword>
<accession>A0ABD3X8Z2</accession>
<dbReference type="InterPro" id="IPR001073">
    <property type="entry name" value="C1q_dom"/>
</dbReference>
<reference evidence="8 9" key="1">
    <citation type="submission" date="2024-11" db="EMBL/GenBank/DDBJ databases">
        <title>Chromosome-level genome assembly of the freshwater bivalve Anodonta woodiana.</title>
        <authorList>
            <person name="Chen X."/>
        </authorList>
    </citation>
    <scope>NUCLEOTIDE SEQUENCE [LARGE SCALE GENOMIC DNA]</scope>
    <source>
        <strain evidence="8">MN2024</strain>
        <tissue evidence="8">Gills</tissue>
    </source>
</reference>
<dbReference type="PANTHER" id="PTHR22923:SF116">
    <property type="entry name" value="C1Q DOMAIN-CONTAINING PROTEIN"/>
    <property type="match status" value="1"/>
</dbReference>
<dbReference type="PANTHER" id="PTHR22923">
    <property type="entry name" value="CEREBELLIN-RELATED"/>
    <property type="match status" value="1"/>
</dbReference>
<gene>
    <name evidence="8" type="ORF">ACJMK2_029031</name>
</gene>
<feature type="chain" id="PRO_5044835134" description="C1q domain-containing protein" evidence="6">
    <location>
        <begin position="25"/>
        <end position="271"/>
    </location>
</feature>
<evidence type="ECO:0000256" key="3">
    <source>
        <dbReference type="ARBA" id="ARBA00022729"/>
    </source>
</evidence>
<comment type="caution">
    <text evidence="8">The sequence shown here is derived from an EMBL/GenBank/DDBJ whole genome shotgun (WGS) entry which is preliminary data.</text>
</comment>
<proteinExistence type="predicted"/>
<feature type="signal peptide" evidence="6">
    <location>
        <begin position="1"/>
        <end position="24"/>
    </location>
</feature>
<feature type="region of interest" description="Disordered" evidence="5">
    <location>
        <begin position="90"/>
        <end position="119"/>
    </location>
</feature>
<protein>
    <recommendedName>
        <fullName evidence="7">C1q domain-containing protein</fullName>
    </recommendedName>
</protein>
<sequence>MVTRPAVMMVIALIICNLVIPAQTTILEQDAMVEILLAKVAELERNQQECSNYQNYVKEKLQQAERRISELEAIVYNTGSDEYTENLSATIESQPSDEPTNNTGTEVIKENNIGCPPDPKRMISRKPDIVKKERITTEHIGFYATFSTGLVSVHEHAIVLFDTVLQNDGNGFNKQTGTFTCPLSGTYLFSLSILANPGSPLHVYLMVNGQIIANSFAYGVNYSDQGSISSIVRCEAGQNVWIGVYRGTQLYGDHYTSFSGFFLWGDPTGSR</sequence>
<dbReference type="GO" id="GO:0005576">
    <property type="term" value="C:extracellular region"/>
    <property type="evidence" value="ECO:0007669"/>
    <property type="project" value="UniProtKB-SubCell"/>
</dbReference>
<dbReference type="InterPro" id="IPR008983">
    <property type="entry name" value="Tumour_necrosis_fac-like_dom"/>
</dbReference>
<evidence type="ECO:0000256" key="4">
    <source>
        <dbReference type="SAM" id="Coils"/>
    </source>
</evidence>
<dbReference type="SUPFAM" id="SSF49842">
    <property type="entry name" value="TNF-like"/>
    <property type="match status" value="1"/>
</dbReference>
<organism evidence="8 9">
    <name type="scientific">Sinanodonta woodiana</name>
    <name type="common">Chinese pond mussel</name>
    <name type="synonym">Anodonta woodiana</name>
    <dbReference type="NCBI Taxonomy" id="1069815"/>
    <lineage>
        <taxon>Eukaryota</taxon>
        <taxon>Metazoa</taxon>
        <taxon>Spiralia</taxon>
        <taxon>Lophotrochozoa</taxon>
        <taxon>Mollusca</taxon>
        <taxon>Bivalvia</taxon>
        <taxon>Autobranchia</taxon>
        <taxon>Heteroconchia</taxon>
        <taxon>Palaeoheterodonta</taxon>
        <taxon>Unionida</taxon>
        <taxon>Unionoidea</taxon>
        <taxon>Unionidae</taxon>
        <taxon>Unioninae</taxon>
        <taxon>Sinanodonta</taxon>
    </lineage>
</organism>
<comment type="subcellular location">
    <subcellularLocation>
        <location evidence="1">Secreted</location>
    </subcellularLocation>
</comment>
<dbReference type="EMBL" id="JBJQND010000003">
    <property type="protein sequence ID" value="KAL3882719.1"/>
    <property type="molecule type" value="Genomic_DNA"/>
</dbReference>
<keyword evidence="9" id="KW-1185">Reference proteome</keyword>
<feature type="coiled-coil region" evidence="4">
    <location>
        <begin position="26"/>
        <end position="74"/>
    </location>
</feature>
<evidence type="ECO:0000313" key="9">
    <source>
        <dbReference type="Proteomes" id="UP001634394"/>
    </source>
</evidence>
<dbReference type="Proteomes" id="UP001634394">
    <property type="component" value="Unassembled WGS sequence"/>
</dbReference>
<dbReference type="PRINTS" id="PR00007">
    <property type="entry name" value="COMPLEMNTC1Q"/>
</dbReference>
<name>A0ABD3X8Z2_SINWO</name>
<dbReference type="InterPro" id="IPR050822">
    <property type="entry name" value="Cerebellin_Synaptic_Org"/>
</dbReference>
<dbReference type="SMART" id="SM00110">
    <property type="entry name" value="C1Q"/>
    <property type="match status" value="1"/>
</dbReference>